<evidence type="ECO:0000313" key="10">
    <source>
        <dbReference type="EnsemblMetazoa" id="CLYHEMP013684.1"/>
    </source>
</evidence>
<dbReference type="GO" id="GO:0005829">
    <property type="term" value="C:cytosol"/>
    <property type="evidence" value="ECO:0007669"/>
    <property type="project" value="TreeGrafter"/>
</dbReference>
<keyword evidence="11" id="KW-1185">Reference proteome</keyword>
<dbReference type="GO" id="GO:0005634">
    <property type="term" value="C:nucleus"/>
    <property type="evidence" value="ECO:0007669"/>
    <property type="project" value="TreeGrafter"/>
</dbReference>
<comment type="catalytic activity">
    <reaction evidence="7 8">
        <text>N-terminal L-glutaminyl-[protein] + H2O = N-terminal L-glutamyl-[protein] + NH4(+)</text>
        <dbReference type="Rhea" id="RHEA:50680"/>
        <dbReference type="Rhea" id="RHEA-COMP:12668"/>
        <dbReference type="Rhea" id="RHEA-COMP:12777"/>
        <dbReference type="ChEBI" id="CHEBI:15377"/>
        <dbReference type="ChEBI" id="CHEBI:28938"/>
        <dbReference type="ChEBI" id="CHEBI:64721"/>
        <dbReference type="ChEBI" id="CHEBI:64722"/>
        <dbReference type="EC" id="3.5.1.122"/>
    </reaction>
</comment>
<comment type="function">
    <text evidence="8">Mediates the side-chain deamidation of N-terminal glutamine residues to glutamate, an important step in N-end rule pathway of protein degradation. Conversion of the resulting N-terminal glutamine to glutamate renders the protein susceptible to arginylation, polyubiquitination and degradation as specified by the N-end rule. Does not act on substrates with internal or C-terminal glutamine and does not act on non-glutamine residues in any position.</text>
</comment>
<keyword evidence="5 8" id="KW-0378">Hydrolase</keyword>
<dbReference type="Proteomes" id="UP000594262">
    <property type="component" value="Unplaced"/>
</dbReference>
<feature type="domain" description="Protein N-terminal glutamine amidohydrolase alpha beta roll" evidence="9">
    <location>
        <begin position="28"/>
        <end position="134"/>
    </location>
</feature>
<evidence type="ECO:0000313" key="11">
    <source>
        <dbReference type="Proteomes" id="UP000594262"/>
    </source>
</evidence>
<evidence type="ECO:0000256" key="6">
    <source>
        <dbReference type="ARBA" id="ARBA00029677"/>
    </source>
</evidence>
<organism evidence="10 11">
    <name type="scientific">Clytia hemisphaerica</name>
    <dbReference type="NCBI Taxonomy" id="252671"/>
    <lineage>
        <taxon>Eukaryota</taxon>
        <taxon>Metazoa</taxon>
        <taxon>Cnidaria</taxon>
        <taxon>Hydrozoa</taxon>
        <taxon>Hydroidolina</taxon>
        <taxon>Leptothecata</taxon>
        <taxon>Obeliida</taxon>
        <taxon>Clytiidae</taxon>
        <taxon>Clytia</taxon>
    </lineage>
</organism>
<dbReference type="Gene3D" id="3.10.620.10">
    <property type="entry name" value="Protein N-terminal glutamine amidohydrolase, alpha beta roll"/>
    <property type="match status" value="1"/>
</dbReference>
<dbReference type="InterPro" id="IPR023128">
    <property type="entry name" value="Prot_N_Gln_amidohydro_ab_roll"/>
</dbReference>
<dbReference type="Pfam" id="PF09764">
    <property type="entry name" value="Nt_Gln_amidase"/>
    <property type="match status" value="1"/>
</dbReference>
<evidence type="ECO:0000256" key="3">
    <source>
        <dbReference type="ARBA" id="ARBA00012718"/>
    </source>
</evidence>
<evidence type="ECO:0000256" key="8">
    <source>
        <dbReference type="RuleBase" id="RU367082"/>
    </source>
</evidence>
<evidence type="ECO:0000256" key="5">
    <source>
        <dbReference type="ARBA" id="ARBA00022801"/>
    </source>
</evidence>
<comment type="similarity">
    <text evidence="1 8">Belongs to the NTAQ1 family.</text>
</comment>
<evidence type="ECO:0000256" key="2">
    <source>
        <dbReference type="ARBA" id="ARBA00011245"/>
    </source>
</evidence>
<dbReference type="PANTHER" id="PTHR13035">
    <property type="entry name" value="PROTEIN N-TERMINAL GLUTAMINE AMIDOHYDROLASE"/>
    <property type="match status" value="1"/>
</dbReference>
<accession>A0A7M5WV89</accession>
<evidence type="ECO:0000256" key="4">
    <source>
        <dbReference type="ARBA" id="ARBA00021247"/>
    </source>
</evidence>
<dbReference type="InterPro" id="IPR037132">
    <property type="entry name" value="N_Gln_amidohydro_ab_roll_sf"/>
</dbReference>
<dbReference type="OrthoDB" id="191192at2759"/>
<reference evidence="10" key="1">
    <citation type="submission" date="2021-01" db="UniProtKB">
        <authorList>
            <consortium name="EnsemblMetazoa"/>
        </authorList>
    </citation>
    <scope>IDENTIFICATION</scope>
</reference>
<dbReference type="GO" id="GO:0008418">
    <property type="term" value="F:protein-N-terminal asparagine amidohydrolase activity"/>
    <property type="evidence" value="ECO:0007669"/>
    <property type="project" value="UniProtKB-UniRule"/>
</dbReference>
<evidence type="ECO:0000256" key="7">
    <source>
        <dbReference type="ARBA" id="ARBA00048768"/>
    </source>
</evidence>
<comment type="subunit">
    <text evidence="2 8">Monomer.</text>
</comment>
<dbReference type="PANTHER" id="PTHR13035:SF0">
    <property type="entry name" value="PROTEIN N-TERMINAL GLUTAMINE AMIDOHYDROLASE"/>
    <property type="match status" value="1"/>
</dbReference>
<evidence type="ECO:0000256" key="1">
    <source>
        <dbReference type="ARBA" id="ARBA00008985"/>
    </source>
</evidence>
<proteinExistence type="inferred from homology"/>
<dbReference type="AlphaFoldDB" id="A0A7M5WV89"/>
<evidence type="ECO:0000259" key="9">
    <source>
        <dbReference type="Pfam" id="PF09764"/>
    </source>
</evidence>
<dbReference type="InterPro" id="IPR039733">
    <property type="entry name" value="NTAQ1"/>
</dbReference>
<protein>
    <recommendedName>
        <fullName evidence="4 8">Protein N-terminal glutamine amidohydrolase</fullName>
        <ecNumber evidence="3 8">3.5.1.122</ecNumber>
    </recommendedName>
    <alternativeName>
        <fullName evidence="6 8">Protein NH2-terminal glutamine deamidase</fullName>
    </alternativeName>
</protein>
<dbReference type="EC" id="3.5.1.122" evidence="3 8"/>
<dbReference type="GO" id="GO:0070773">
    <property type="term" value="F:protein-N-terminal glutamine amidohydrolase activity"/>
    <property type="evidence" value="ECO:0007669"/>
    <property type="project" value="UniProtKB-UniRule"/>
</dbReference>
<name>A0A7M5WV89_9CNID</name>
<dbReference type="EnsemblMetazoa" id="CLYHEMT013684.1">
    <property type="protein sequence ID" value="CLYHEMP013684.1"/>
    <property type="gene ID" value="CLYHEMG013684"/>
</dbReference>
<sequence>METVNGGQSTSSNVRKSKKPLQVSNCVYTSCYCEENVWKLCDQIRKTNPTELNEYYAVFISNKNHSIPLWMQKQSEDPLTAVVWDYHVILVQKPPSDKALVYDLDSIMGFPCPLELYLQQAIQSDATLKKEYHR</sequence>